<proteinExistence type="predicted"/>
<dbReference type="CDD" id="cd16169">
    <property type="entry name" value="Tau138_eWH"/>
    <property type="match status" value="1"/>
</dbReference>
<feature type="region of interest" description="Disordered" evidence="1">
    <location>
        <begin position="47"/>
        <end position="143"/>
    </location>
</feature>
<dbReference type="Pfam" id="PF24101">
    <property type="entry name" value="WHD_GTF3C1"/>
    <property type="match status" value="1"/>
</dbReference>
<accession>A0A212CY65</accession>
<sequence length="1136" mass="128015">MEDEGRQRTTKYISCVFAEESDLSRQYEREKARNELLTTVSLASVQEESLLPEGEDAFLSELDSDEEGGGGSRKRKGRRAPRDARSFSNGGLRTQPHHSTPSKGGWKVINLHPLKKQPSSGATEERASRGTFGGDNLDTSGSSELGMSLGPHCVDSHSGDIAVIEEVRLENSKESGGSQKAGKHGPGQDKPHETYRLLKRRNLIIEAVTNLRLIESLFTIQKMIMDQEKQEGVSTKCCKKSIIRLVQNLSEEGLLRLYRTTVIQDGIKKKVDLVVHPSMDQNDPLVRSAIEQVRFRMSNSSTANRQVAAPDGIRIPGLGRSLGFLPKMPRLRVIHMFLWYLIYGHPTTVEELSFSERKAGVPCSSGSNLEASFDAAAKDTQDATTWEGEVELATETVFVDEASWRRYVPPIPIHKDFGFGWALVSDLLLCLPLSIFTQIVQVSYKVDHLEEFLNDPLKKHTLIRFLPRSIRQQLLYKRRFIFSVVENLQRLCFMGLLQFGPTEKFQDKDQVFVYLKKNVGIVDTTTCDPHYNVARSSRPFERRSYVLNSMQDVENYWFDLQCVCLNTPLGVVRCPRARKSSGPDQGSDEEGRMQKEQENAMDKHTLERKCAMMEYTMYVPPRLRSAGPECRAAGASSCRQWAPPPAPPETTASENGLTMRLQTFLSKRPMPLGAGEELPEDKNKRRYHDEADQSALQRMTRLRVTWSLQEDGLLMLCRIASNVLNTKVKGPFVPWQVVRDILHSTLEESLDKTSLSVGRRARYIIKNPQAYLNYKVCLAEVYQDKALVGEFLSRKGDYGNPKVCASEFKEFVAKLREKFSSALKNPNLEIPDTLEELFASVDDIHFLVLQNLIQSTLALSDRQMEICQSFQTFRLYRDYKEQVLVKAFVDYQRRSLNCSEPASDLVAFSLDGPGGNCVTALILFSLGLVSVDVRIPEQIVVVDSSMVENEVIKSLGKDSTLEEDEDEEEDLDEGSGAKRRSIEVKAHQASHTNYLLMKGYCVPGIVSNRNLSPNDNIVVNSCLVKFRLRCTPKPTRLMLAGLKGWRAHRDLQNQEQEVQCTVPCTAQQGLETLGCIKKCVLRKPAAVSLFSKPPVGEAPPSLDESPVVFYEPTLDCTIRLGRVFPNEVNWNKWVHL</sequence>
<feature type="compositionally biased region" description="Acidic residues" evidence="1">
    <location>
        <begin position="961"/>
        <end position="973"/>
    </location>
</feature>
<dbReference type="OrthoDB" id="68020at2759"/>
<organism evidence="3 4">
    <name type="scientific">Cervus elaphus hippelaphus</name>
    <name type="common">European red deer</name>
    <dbReference type="NCBI Taxonomy" id="46360"/>
    <lineage>
        <taxon>Eukaryota</taxon>
        <taxon>Metazoa</taxon>
        <taxon>Chordata</taxon>
        <taxon>Craniata</taxon>
        <taxon>Vertebrata</taxon>
        <taxon>Euteleostomi</taxon>
        <taxon>Mammalia</taxon>
        <taxon>Eutheria</taxon>
        <taxon>Laurasiatheria</taxon>
        <taxon>Artiodactyla</taxon>
        <taxon>Ruminantia</taxon>
        <taxon>Pecora</taxon>
        <taxon>Cervidae</taxon>
        <taxon>Cervinae</taxon>
        <taxon>Cervus</taxon>
    </lineage>
</organism>
<feature type="region of interest" description="Disordered" evidence="1">
    <location>
        <begin position="170"/>
        <end position="193"/>
    </location>
</feature>
<dbReference type="InterPro" id="IPR044210">
    <property type="entry name" value="Tfc3-like"/>
</dbReference>
<dbReference type="Proteomes" id="UP000242450">
    <property type="component" value="Chromosome 10"/>
</dbReference>
<dbReference type="InterPro" id="IPR035625">
    <property type="entry name" value="Tfc3-like_eWH"/>
</dbReference>
<dbReference type="GO" id="GO:0042791">
    <property type="term" value="P:5S class rRNA transcription by RNA polymerase III"/>
    <property type="evidence" value="ECO:0007669"/>
    <property type="project" value="TreeGrafter"/>
</dbReference>
<gene>
    <name evidence="3" type="ORF">Celaphus_00007040</name>
</gene>
<dbReference type="GO" id="GO:0000127">
    <property type="term" value="C:transcription factor TFIIIC complex"/>
    <property type="evidence" value="ECO:0007669"/>
    <property type="project" value="InterPro"/>
</dbReference>
<dbReference type="PANTHER" id="PTHR15180:SF1">
    <property type="entry name" value="GENERAL TRANSCRIPTION FACTOR 3C POLYPEPTIDE 1"/>
    <property type="match status" value="1"/>
</dbReference>
<evidence type="ECO:0000313" key="4">
    <source>
        <dbReference type="Proteomes" id="UP000242450"/>
    </source>
</evidence>
<comment type="caution">
    <text evidence="3">The sequence shown here is derived from an EMBL/GenBank/DDBJ whole genome shotgun (WGS) entry which is preliminary data.</text>
</comment>
<evidence type="ECO:0000313" key="3">
    <source>
        <dbReference type="EMBL" id="OWK10939.1"/>
    </source>
</evidence>
<reference evidence="3 4" key="1">
    <citation type="journal article" date="2018" name="Mol. Genet. Genomics">
        <title>The red deer Cervus elaphus genome CerEla1.0: sequencing, annotating, genes, and chromosomes.</title>
        <authorList>
            <person name="Bana N.A."/>
            <person name="Nyiri A."/>
            <person name="Nagy J."/>
            <person name="Frank K."/>
            <person name="Nagy T."/>
            <person name="Steger V."/>
            <person name="Schiller M."/>
            <person name="Lakatos P."/>
            <person name="Sugar L."/>
            <person name="Horn P."/>
            <person name="Barta E."/>
            <person name="Orosz L."/>
        </authorList>
    </citation>
    <scope>NUCLEOTIDE SEQUENCE [LARGE SCALE GENOMIC DNA]</scope>
    <source>
        <strain evidence="3">Hungarian</strain>
    </source>
</reference>
<feature type="region of interest" description="Disordered" evidence="1">
    <location>
        <begin position="575"/>
        <end position="602"/>
    </location>
</feature>
<dbReference type="GO" id="GO:0006384">
    <property type="term" value="P:transcription initiation at RNA polymerase III promoter"/>
    <property type="evidence" value="ECO:0007669"/>
    <property type="project" value="InterPro"/>
</dbReference>
<dbReference type="GO" id="GO:0003677">
    <property type="term" value="F:DNA binding"/>
    <property type="evidence" value="ECO:0007669"/>
    <property type="project" value="InterPro"/>
</dbReference>
<dbReference type="EMBL" id="MKHE01000010">
    <property type="protein sequence ID" value="OWK10939.1"/>
    <property type="molecule type" value="Genomic_DNA"/>
</dbReference>
<evidence type="ECO:0000259" key="2">
    <source>
        <dbReference type="Pfam" id="PF24101"/>
    </source>
</evidence>
<feature type="compositionally biased region" description="Polar residues" evidence="1">
    <location>
        <begin position="86"/>
        <end position="102"/>
    </location>
</feature>
<dbReference type="PANTHER" id="PTHR15180">
    <property type="entry name" value="GENERAL TRANSCRIPTION FACTOR 3C POLYPEPTIDE 1"/>
    <property type="match status" value="1"/>
</dbReference>
<feature type="domain" description="GTF3C1 extended winged-helix" evidence="2">
    <location>
        <begin position="192"/>
        <end position="300"/>
    </location>
</feature>
<feature type="region of interest" description="Disordered" evidence="1">
    <location>
        <begin position="957"/>
        <end position="980"/>
    </location>
</feature>
<protein>
    <recommendedName>
        <fullName evidence="2">GTF3C1 extended winged-helix domain-containing protein</fullName>
    </recommendedName>
</protein>
<keyword evidence="4" id="KW-1185">Reference proteome</keyword>
<dbReference type="InterPro" id="IPR056467">
    <property type="entry name" value="eWH_GTF3C1"/>
</dbReference>
<feature type="compositionally biased region" description="Basic and acidic residues" evidence="1">
    <location>
        <begin position="589"/>
        <end position="602"/>
    </location>
</feature>
<feature type="compositionally biased region" description="Acidic residues" evidence="1">
    <location>
        <begin position="53"/>
        <end position="68"/>
    </location>
</feature>
<name>A0A212CY65_CEREH</name>
<evidence type="ECO:0000256" key="1">
    <source>
        <dbReference type="SAM" id="MobiDB-lite"/>
    </source>
</evidence>
<dbReference type="AlphaFoldDB" id="A0A212CY65"/>